<name>A0A517XR83_9BACT</name>
<organism evidence="2 3">
    <name type="scientific">Urbifossiella limnaea</name>
    <dbReference type="NCBI Taxonomy" id="2528023"/>
    <lineage>
        <taxon>Bacteria</taxon>
        <taxon>Pseudomonadati</taxon>
        <taxon>Planctomycetota</taxon>
        <taxon>Planctomycetia</taxon>
        <taxon>Gemmatales</taxon>
        <taxon>Gemmataceae</taxon>
        <taxon>Urbifossiella</taxon>
    </lineage>
</organism>
<feature type="transmembrane region" description="Helical" evidence="1">
    <location>
        <begin position="7"/>
        <end position="26"/>
    </location>
</feature>
<gene>
    <name evidence="2" type="ORF">ETAA1_19590</name>
</gene>
<evidence type="ECO:0000256" key="1">
    <source>
        <dbReference type="SAM" id="Phobius"/>
    </source>
</evidence>
<dbReference type="RefSeq" id="WP_145236858.1">
    <property type="nucleotide sequence ID" value="NZ_CP036273.1"/>
</dbReference>
<dbReference type="OrthoDB" id="267395at2"/>
<sequence>MKSALKYLLPIALLMGIVFAVTVFSWHKPPEEPDKKDEQLVPTTRALEYFTTTRKWELGDGTLLPDNTTSLQDVAFTGYYEAGEVTNATQFWFRNRHPGPVTLKLAGVNCGSCSGARVAVIPPSAAEVLYRMAGFSVLPFGPVAACPTGMAGAGTVFSNELKWEAHTFLEGNVSYTIPPPATGSPWAMPLGILELNFKVKPNPRVPLSARFATFDEAGQPLQPDDLFSIFYAQSQPAEVDKSAIDAGELADNTQGRTHVVTVYSSTRGPGELPGLTARVINPGGAPPGPFVTTGPPEPVPHAELAALAADYTARAKQPVRVRSAYRIPVTVVGRVGDARPDIGRLEREVWIDTGVPGADPRKISVKAAVTGPVTIAGGATELNLGSFKHQGGAAETVLLSTDQPDAPLVVVPGTTQPDFLDVSLKKLPEGGGRGQWQLTVRVPANRVQGELTDGLVVLELKGPNPQRIRIPVRGRGVL</sequence>
<keyword evidence="1" id="KW-0472">Membrane</keyword>
<dbReference type="Proteomes" id="UP000319576">
    <property type="component" value="Chromosome"/>
</dbReference>
<evidence type="ECO:0000313" key="3">
    <source>
        <dbReference type="Proteomes" id="UP000319576"/>
    </source>
</evidence>
<protein>
    <submittedName>
        <fullName evidence="2">Uncharacterized protein</fullName>
    </submittedName>
</protein>
<keyword evidence="3" id="KW-1185">Reference proteome</keyword>
<keyword evidence="1" id="KW-0812">Transmembrane</keyword>
<accession>A0A517XR83</accession>
<reference evidence="2 3" key="1">
    <citation type="submission" date="2019-02" db="EMBL/GenBank/DDBJ databases">
        <title>Deep-cultivation of Planctomycetes and their phenomic and genomic characterization uncovers novel biology.</title>
        <authorList>
            <person name="Wiegand S."/>
            <person name="Jogler M."/>
            <person name="Boedeker C."/>
            <person name="Pinto D."/>
            <person name="Vollmers J."/>
            <person name="Rivas-Marin E."/>
            <person name="Kohn T."/>
            <person name="Peeters S.H."/>
            <person name="Heuer A."/>
            <person name="Rast P."/>
            <person name="Oberbeckmann S."/>
            <person name="Bunk B."/>
            <person name="Jeske O."/>
            <person name="Meyerdierks A."/>
            <person name="Storesund J.E."/>
            <person name="Kallscheuer N."/>
            <person name="Luecker S."/>
            <person name="Lage O.M."/>
            <person name="Pohl T."/>
            <person name="Merkel B.J."/>
            <person name="Hornburger P."/>
            <person name="Mueller R.-W."/>
            <person name="Bruemmer F."/>
            <person name="Labrenz M."/>
            <person name="Spormann A.M."/>
            <person name="Op den Camp H."/>
            <person name="Overmann J."/>
            <person name="Amann R."/>
            <person name="Jetten M.S.M."/>
            <person name="Mascher T."/>
            <person name="Medema M.H."/>
            <person name="Devos D.P."/>
            <person name="Kaster A.-K."/>
            <person name="Ovreas L."/>
            <person name="Rohde M."/>
            <person name="Galperin M.Y."/>
            <person name="Jogler C."/>
        </authorList>
    </citation>
    <scope>NUCLEOTIDE SEQUENCE [LARGE SCALE GENOMIC DNA]</scope>
    <source>
        <strain evidence="2 3">ETA_A1</strain>
    </source>
</reference>
<keyword evidence="1" id="KW-1133">Transmembrane helix</keyword>
<dbReference type="AlphaFoldDB" id="A0A517XR83"/>
<proteinExistence type="predicted"/>
<evidence type="ECO:0000313" key="2">
    <source>
        <dbReference type="EMBL" id="QDU20016.1"/>
    </source>
</evidence>
<dbReference type="EMBL" id="CP036273">
    <property type="protein sequence ID" value="QDU20016.1"/>
    <property type="molecule type" value="Genomic_DNA"/>
</dbReference>
<dbReference type="KEGG" id="uli:ETAA1_19590"/>